<sequence length="102" mass="11404">MTEDQATMRFRGGVGFDHASGKWKVVVQIWIEPDMTAYDAMQYTHPRGFETANEAEAFYRDELRGPIVEPMIACAQREGSTVEHLVKAVQKIGMLVSKPSGT</sequence>
<dbReference type="AlphaFoldDB" id="A0A0F9JX56"/>
<accession>A0A0F9JX56</accession>
<proteinExistence type="predicted"/>
<protein>
    <submittedName>
        <fullName evidence="1">Uncharacterized protein</fullName>
    </submittedName>
</protein>
<name>A0A0F9JX56_9ZZZZ</name>
<organism evidence="1">
    <name type="scientific">marine sediment metagenome</name>
    <dbReference type="NCBI Taxonomy" id="412755"/>
    <lineage>
        <taxon>unclassified sequences</taxon>
        <taxon>metagenomes</taxon>
        <taxon>ecological metagenomes</taxon>
    </lineage>
</organism>
<dbReference type="EMBL" id="LAZR01009167">
    <property type="protein sequence ID" value="KKM74273.1"/>
    <property type="molecule type" value="Genomic_DNA"/>
</dbReference>
<evidence type="ECO:0000313" key="1">
    <source>
        <dbReference type="EMBL" id="KKM74273.1"/>
    </source>
</evidence>
<comment type="caution">
    <text evidence="1">The sequence shown here is derived from an EMBL/GenBank/DDBJ whole genome shotgun (WGS) entry which is preliminary data.</text>
</comment>
<reference evidence="1" key="1">
    <citation type="journal article" date="2015" name="Nature">
        <title>Complex archaea that bridge the gap between prokaryotes and eukaryotes.</title>
        <authorList>
            <person name="Spang A."/>
            <person name="Saw J.H."/>
            <person name="Jorgensen S.L."/>
            <person name="Zaremba-Niedzwiedzka K."/>
            <person name="Martijn J."/>
            <person name="Lind A.E."/>
            <person name="van Eijk R."/>
            <person name="Schleper C."/>
            <person name="Guy L."/>
            <person name="Ettema T.J."/>
        </authorList>
    </citation>
    <scope>NUCLEOTIDE SEQUENCE</scope>
</reference>
<gene>
    <name evidence="1" type="ORF">LCGC14_1401960</name>
</gene>